<protein>
    <submittedName>
        <fullName evidence="4">Monocarboxylate transporter 3-like</fullName>
    </submittedName>
</protein>
<keyword evidence="2" id="KW-0472">Membrane</keyword>
<reference evidence="4" key="1">
    <citation type="submission" date="2025-08" db="UniProtKB">
        <authorList>
            <consortium name="RefSeq"/>
        </authorList>
    </citation>
    <scope>IDENTIFICATION</scope>
</reference>
<feature type="transmembrane region" description="Helical" evidence="2">
    <location>
        <begin position="259"/>
        <end position="280"/>
    </location>
</feature>
<feature type="transmembrane region" description="Helical" evidence="2">
    <location>
        <begin position="328"/>
        <end position="348"/>
    </location>
</feature>
<dbReference type="InterPro" id="IPR036259">
    <property type="entry name" value="MFS_trans_sf"/>
</dbReference>
<feature type="transmembrane region" description="Helical" evidence="2">
    <location>
        <begin position="171"/>
        <end position="189"/>
    </location>
</feature>
<evidence type="ECO:0000313" key="3">
    <source>
        <dbReference type="Proteomes" id="UP000695022"/>
    </source>
</evidence>
<evidence type="ECO:0000313" key="4">
    <source>
        <dbReference type="RefSeq" id="XP_014673275.1"/>
    </source>
</evidence>
<feature type="transmembrane region" description="Helical" evidence="2">
    <location>
        <begin position="12"/>
        <end position="29"/>
    </location>
</feature>
<dbReference type="InterPro" id="IPR011701">
    <property type="entry name" value="MFS"/>
</dbReference>
<evidence type="ECO:0000256" key="1">
    <source>
        <dbReference type="SAM" id="MobiDB-lite"/>
    </source>
</evidence>
<feature type="transmembrane region" description="Helical" evidence="2">
    <location>
        <begin position="418"/>
        <end position="439"/>
    </location>
</feature>
<proteinExistence type="predicted"/>
<evidence type="ECO:0000256" key="2">
    <source>
        <dbReference type="SAM" id="Phobius"/>
    </source>
</evidence>
<feature type="transmembrane region" description="Helical" evidence="2">
    <location>
        <begin position="354"/>
        <end position="377"/>
    </location>
</feature>
<gene>
    <name evidence="4" type="primary">LOC106813605</name>
</gene>
<dbReference type="PANTHER" id="PTHR11360">
    <property type="entry name" value="MONOCARBOXYLATE TRANSPORTER"/>
    <property type="match status" value="1"/>
</dbReference>
<dbReference type="InterPro" id="IPR050327">
    <property type="entry name" value="Proton-linked_MCT"/>
</dbReference>
<organism evidence="3 4">
    <name type="scientific">Priapulus caudatus</name>
    <name type="common">Priapulid worm</name>
    <dbReference type="NCBI Taxonomy" id="37621"/>
    <lineage>
        <taxon>Eukaryota</taxon>
        <taxon>Metazoa</taxon>
        <taxon>Ecdysozoa</taxon>
        <taxon>Scalidophora</taxon>
        <taxon>Priapulida</taxon>
        <taxon>Priapulimorpha</taxon>
        <taxon>Priapulimorphida</taxon>
        <taxon>Priapulidae</taxon>
        <taxon>Priapulus</taxon>
    </lineage>
</organism>
<feature type="region of interest" description="Disordered" evidence="1">
    <location>
        <begin position="221"/>
        <end position="245"/>
    </location>
</feature>
<accession>A0ABM1EM54</accession>
<dbReference type="Gene3D" id="1.20.1250.20">
    <property type="entry name" value="MFS general substrate transporter like domains"/>
    <property type="match status" value="1"/>
</dbReference>
<keyword evidence="3" id="KW-1185">Reference proteome</keyword>
<dbReference type="SUPFAM" id="SSF103473">
    <property type="entry name" value="MFS general substrate transporter"/>
    <property type="match status" value="1"/>
</dbReference>
<name>A0ABM1EM54_PRICU</name>
<dbReference type="GeneID" id="106813605"/>
<keyword evidence="2" id="KW-0812">Transmembrane</keyword>
<dbReference type="Proteomes" id="UP000695022">
    <property type="component" value="Unplaced"/>
</dbReference>
<keyword evidence="2" id="KW-1133">Transmembrane helix</keyword>
<feature type="transmembrane region" description="Helical" evidence="2">
    <location>
        <begin position="105"/>
        <end position="130"/>
    </location>
</feature>
<dbReference type="RefSeq" id="XP_014673275.1">
    <property type="nucleotide sequence ID" value="XM_014817789.1"/>
</dbReference>
<feature type="transmembrane region" description="Helical" evidence="2">
    <location>
        <begin position="137"/>
        <end position="159"/>
    </location>
</feature>
<dbReference type="Pfam" id="PF07690">
    <property type="entry name" value="MFS_1"/>
    <property type="match status" value="1"/>
</dbReference>
<feature type="transmembrane region" description="Helical" evidence="2">
    <location>
        <begin position="389"/>
        <end position="412"/>
    </location>
</feature>
<feature type="transmembrane region" description="Helical" evidence="2">
    <location>
        <begin position="81"/>
        <end position="99"/>
    </location>
</feature>
<sequence>MTGVVKPPDGGWGWMVVLGTAVIMAFVWGQQKAFGIYIIDISDALQVDTAPTALIQGLNLAFLFGMGPPGSVMCRRVGHRAVAMTGAVLAASGLILSYFSSNLILLYILYGVVNGIGGGLLMISIFAVLNEYFKERIAFATGLAVAGNAVGTLVLPLVIKSLNDSYGYKGALLVNGGMALNMIPCAALYRPLRKPQGRQAGACATSVSTRELMEYAQPVADDLPPTTADGRVDAAESVPPPPPSSDHRFSWSIFGIGRYWIQTASLVCLQVLVVNSSIYLPRVSIEVGGDDVNEAIALSLGAITSTIAMVAFSALWDTRMFRSAVSRQVAYCVACATLGVATACVGFIGNYAMLMFWGVVTLPLLDTAAYSPTFMILRDVVTPARYSDALGVSMLMMAPISFVSPFLIASIYDATGTTAMTFVALGTCALAAGLVGSLLPIHGIVCQQKSTDDSNNSATLLRQLNIRLEAEILPNYPARELTARDRDLTQILYSGLPRVSSREQP</sequence>
<dbReference type="PANTHER" id="PTHR11360:SF311">
    <property type="entry name" value="MAJOR FACILITATOR SUPERFAMILY (MFS) PROFILE DOMAIN-CONTAINING PROTEIN"/>
    <property type="match status" value="1"/>
</dbReference>
<feature type="transmembrane region" description="Helical" evidence="2">
    <location>
        <begin position="295"/>
        <end position="316"/>
    </location>
</feature>